<evidence type="ECO:0000259" key="4">
    <source>
        <dbReference type="Pfam" id="PF01494"/>
    </source>
</evidence>
<dbReference type="GO" id="GO:0004497">
    <property type="term" value="F:monooxygenase activity"/>
    <property type="evidence" value="ECO:0007669"/>
    <property type="project" value="TreeGrafter"/>
</dbReference>
<name>A0A2T3A7A6_9PEZI</name>
<sequence length="353" mass="38447">PLPTLPDGLSDPAAIDAAAIVQDALNTLSAGLQANDVAQIASSFLTSQAYWRDLLALTWHLRTFNDASTIVPSLLQLQRERGWSGAVTLDHPTAQHITVSPHLRWVQALFTFETASPAANCGGRVVLLPEPGADGCSVVWKIWTLSTWVDSLQAFPEDLEALKAPGRDLRAEAEEKLETDVLILGGGNAGLILAARLKALGVESIIVDRNAQAGDNWALRYDSMKFHIGRHSCETPYLHYPDDSPLILTREHLANHMKKYAAAFSLNLLNSSHLVGSSFDQARGTWTFRVHTPFGLKTIRSKHLAQCTGIGGSKPYIPDLPGEFKGINIHSSEYKNPQVLADQGVKVCLGVFF</sequence>
<keyword evidence="3" id="KW-0560">Oxidoreductase</keyword>
<evidence type="ECO:0000256" key="2">
    <source>
        <dbReference type="ARBA" id="ARBA00022827"/>
    </source>
</evidence>
<reference evidence="5 6" key="1">
    <citation type="journal article" date="2018" name="Mycol. Prog.">
        <title>Coniella lustricola, a new species from submerged detritus.</title>
        <authorList>
            <person name="Raudabaugh D.B."/>
            <person name="Iturriaga T."/>
            <person name="Carver A."/>
            <person name="Mondo S."/>
            <person name="Pangilinan J."/>
            <person name="Lipzen A."/>
            <person name="He G."/>
            <person name="Amirebrahimi M."/>
            <person name="Grigoriev I.V."/>
            <person name="Miller A.N."/>
        </authorList>
    </citation>
    <scope>NUCLEOTIDE SEQUENCE [LARGE SCALE GENOMIC DNA]</scope>
    <source>
        <strain evidence="5 6">B22-T-1</strain>
    </source>
</reference>
<evidence type="ECO:0000313" key="6">
    <source>
        <dbReference type="Proteomes" id="UP000241462"/>
    </source>
</evidence>
<dbReference type="AlphaFoldDB" id="A0A2T3A7A6"/>
<dbReference type="OrthoDB" id="74360at2759"/>
<protein>
    <recommendedName>
        <fullName evidence="4">FAD-binding domain-containing protein</fullName>
    </recommendedName>
</protein>
<feature type="non-terminal residue" evidence="5">
    <location>
        <position position="1"/>
    </location>
</feature>
<accession>A0A2T3A7A6</accession>
<gene>
    <name evidence="5" type="ORF">BD289DRAFT_368848</name>
</gene>
<organism evidence="5 6">
    <name type="scientific">Coniella lustricola</name>
    <dbReference type="NCBI Taxonomy" id="2025994"/>
    <lineage>
        <taxon>Eukaryota</taxon>
        <taxon>Fungi</taxon>
        <taxon>Dikarya</taxon>
        <taxon>Ascomycota</taxon>
        <taxon>Pezizomycotina</taxon>
        <taxon>Sordariomycetes</taxon>
        <taxon>Sordariomycetidae</taxon>
        <taxon>Diaporthales</taxon>
        <taxon>Schizoparmaceae</taxon>
        <taxon>Coniella</taxon>
    </lineage>
</organism>
<keyword evidence="1" id="KW-0285">Flavoprotein</keyword>
<dbReference type="EMBL" id="KZ678446">
    <property type="protein sequence ID" value="PSR84239.1"/>
    <property type="molecule type" value="Genomic_DNA"/>
</dbReference>
<dbReference type="InParanoid" id="A0A2T3A7A6"/>
<dbReference type="Proteomes" id="UP000241462">
    <property type="component" value="Unassembled WGS sequence"/>
</dbReference>
<dbReference type="PANTHER" id="PTHR43539:SF68">
    <property type="entry name" value="FLAVIN-BINDING MONOOXYGENASE-LIKE PROTEIN (AFU_ORTHOLOGUE AFUA_4G09220)"/>
    <property type="match status" value="1"/>
</dbReference>
<evidence type="ECO:0000313" key="5">
    <source>
        <dbReference type="EMBL" id="PSR84239.1"/>
    </source>
</evidence>
<evidence type="ECO:0000256" key="3">
    <source>
        <dbReference type="ARBA" id="ARBA00023002"/>
    </source>
</evidence>
<dbReference type="InterPro" id="IPR050982">
    <property type="entry name" value="Auxin_biosynth/cation_transpt"/>
</dbReference>
<feature type="domain" description="FAD-binding" evidence="4">
    <location>
        <begin position="178"/>
        <end position="212"/>
    </location>
</feature>
<keyword evidence="2" id="KW-0274">FAD</keyword>
<dbReference type="InterPro" id="IPR036188">
    <property type="entry name" value="FAD/NAD-bd_sf"/>
</dbReference>
<evidence type="ECO:0000256" key="1">
    <source>
        <dbReference type="ARBA" id="ARBA00022630"/>
    </source>
</evidence>
<dbReference type="Gene3D" id="3.50.50.60">
    <property type="entry name" value="FAD/NAD(P)-binding domain"/>
    <property type="match status" value="1"/>
</dbReference>
<dbReference type="InterPro" id="IPR002938">
    <property type="entry name" value="FAD-bd"/>
</dbReference>
<dbReference type="PANTHER" id="PTHR43539">
    <property type="entry name" value="FLAVIN-BINDING MONOOXYGENASE-LIKE PROTEIN (AFU_ORTHOLOGUE AFUA_4G09220)"/>
    <property type="match status" value="1"/>
</dbReference>
<dbReference type="Pfam" id="PF01494">
    <property type="entry name" value="FAD_binding_3"/>
    <property type="match status" value="1"/>
</dbReference>
<keyword evidence="6" id="KW-1185">Reference proteome</keyword>
<dbReference type="SUPFAM" id="SSF51905">
    <property type="entry name" value="FAD/NAD(P)-binding domain"/>
    <property type="match status" value="1"/>
</dbReference>
<proteinExistence type="predicted"/>
<dbReference type="GO" id="GO:0071949">
    <property type="term" value="F:FAD binding"/>
    <property type="evidence" value="ECO:0007669"/>
    <property type="project" value="InterPro"/>
</dbReference>